<dbReference type="EMBL" id="GBXM01005954">
    <property type="protein sequence ID" value="JAI02624.1"/>
    <property type="molecule type" value="Transcribed_RNA"/>
</dbReference>
<accession>A0A0E9XLP0</accession>
<proteinExistence type="predicted"/>
<reference evidence="1" key="1">
    <citation type="submission" date="2014-11" db="EMBL/GenBank/DDBJ databases">
        <authorList>
            <person name="Amaro Gonzalez C."/>
        </authorList>
    </citation>
    <scope>NUCLEOTIDE SEQUENCE</scope>
</reference>
<name>A0A0E9XLP0_ANGAN</name>
<sequence length="45" mass="5089">MAAKFCTFKCVLVYLCVYLMFLLADIPKFPMGRCILCGPGAFMMM</sequence>
<reference evidence="1" key="2">
    <citation type="journal article" date="2015" name="Fish Shellfish Immunol.">
        <title>Early steps in the European eel (Anguilla anguilla)-Vibrio vulnificus interaction in the gills: Role of the RtxA13 toxin.</title>
        <authorList>
            <person name="Callol A."/>
            <person name="Pajuelo D."/>
            <person name="Ebbesson L."/>
            <person name="Teles M."/>
            <person name="MacKenzie S."/>
            <person name="Amaro C."/>
        </authorList>
    </citation>
    <scope>NUCLEOTIDE SEQUENCE</scope>
</reference>
<dbReference type="AlphaFoldDB" id="A0A0E9XLP0"/>
<evidence type="ECO:0000313" key="1">
    <source>
        <dbReference type="EMBL" id="JAI02624.1"/>
    </source>
</evidence>
<protein>
    <submittedName>
        <fullName evidence="1">Uncharacterized protein</fullName>
    </submittedName>
</protein>
<organism evidence="1">
    <name type="scientific">Anguilla anguilla</name>
    <name type="common">European freshwater eel</name>
    <name type="synonym">Muraena anguilla</name>
    <dbReference type="NCBI Taxonomy" id="7936"/>
    <lineage>
        <taxon>Eukaryota</taxon>
        <taxon>Metazoa</taxon>
        <taxon>Chordata</taxon>
        <taxon>Craniata</taxon>
        <taxon>Vertebrata</taxon>
        <taxon>Euteleostomi</taxon>
        <taxon>Actinopterygii</taxon>
        <taxon>Neopterygii</taxon>
        <taxon>Teleostei</taxon>
        <taxon>Anguilliformes</taxon>
        <taxon>Anguillidae</taxon>
        <taxon>Anguilla</taxon>
    </lineage>
</organism>